<accession>A0A6S7KAP8</accession>
<dbReference type="InterPro" id="IPR000907">
    <property type="entry name" value="LipOase"/>
</dbReference>
<dbReference type="SUPFAM" id="SSF48484">
    <property type="entry name" value="Lipoxigenase"/>
    <property type="match status" value="1"/>
</dbReference>
<dbReference type="InterPro" id="IPR036226">
    <property type="entry name" value="LipOase_C_sf"/>
</dbReference>
<dbReference type="InterPro" id="IPR013819">
    <property type="entry name" value="LipOase_C"/>
</dbReference>
<dbReference type="PANTHER" id="PTHR11771">
    <property type="entry name" value="LIPOXYGENASE"/>
    <property type="match status" value="1"/>
</dbReference>
<name>A0A6S7KAP8_PARCT</name>
<dbReference type="Proteomes" id="UP001152795">
    <property type="component" value="Unassembled WGS sequence"/>
</dbReference>
<proteinExistence type="predicted"/>
<evidence type="ECO:0000313" key="1">
    <source>
        <dbReference type="EMBL" id="CAB4040501.1"/>
    </source>
</evidence>
<dbReference type="AlphaFoldDB" id="A0A6S7KAP8"/>
<organism evidence="1 2">
    <name type="scientific">Paramuricea clavata</name>
    <name type="common">Red gorgonian</name>
    <name type="synonym">Violescent sea-whip</name>
    <dbReference type="NCBI Taxonomy" id="317549"/>
    <lineage>
        <taxon>Eukaryota</taxon>
        <taxon>Metazoa</taxon>
        <taxon>Cnidaria</taxon>
        <taxon>Anthozoa</taxon>
        <taxon>Octocorallia</taxon>
        <taxon>Malacalcyonacea</taxon>
        <taxon>Plexauridae</taxon>
        <taxon>Paramuricea</taxon>
    </lineage>
</organism>
<dbReference type="PRINTS" id="PR00087">
    <property type="entry name" value="LIPOXYGENASE"/>
</dbReference>
<reference evidence="1" key="1">
    <citation type="submission" date="2020-04" db="EMBL/GenBank/DDBJ databases">
        <authorList>
            <person name="Alioto T."/>
            <person name="Alioto T."/>
            <person name="Gomez Garrido J."/>
        </authorList>
    </citation>
    <scope>NUCLEOTIDE SEQUENCE</scope>
    <source>
        <strain evidence="1">A484AB</strain>
    </source>
</reference>
<sequence length="421" mass="48352">MQRASGEKTATFSKMIAVGRVFIIDYKLLHNLSNVEDYTERNTTDRRKMEKSRSPFCTFVVTNVRGAKELKPVAIQTDLIQGAPVFSPVDGLKWLKAKQEIQRADLFYVELVEHLLKTHLLMEPICVIMRRTLSVYHPLHQILRWHCRGLFVVNSIGMKALLGVGEFLDKLFAFGHTGSLELLKRAYPDLSWADTEFNENLKRRGVHKAEDLPYFPYRDDGLLIWKNVGDFARDYVKLYYLNDKDVKNNYELKYFANQLSADGTGKKGGIGMLKGFPAKIQTRSQLIDVLKRIVFIPVQHHSVNYPVVYYAGFVPNLPSKLYEDPRVPPQEFGFNSLPQVHVAAEQLALSMSLGSIRYDVFLDYGKHLKDDRAKAVVNKYHNHLIGSINDEITARNKRRFASGKLSYPYLLPKWMPNSIHT</sequence>
<dbReference type="OrthoDB" id="407298at2759"/>
<dbReference type="GO" id="GO:0046872">
    <property type="term" value="F:metal ion binding"/>
    <property type="evidence" value="ECO:0007669"/>
    <property type="project" value="InterPro"/>
</dbReference>
<dbReference type="Gene3D" id="3.10.450.60">
    <property type="match status" value="1"/>
</dbReference>
<dbReference type="PROSITE" id="PS51393">
    <property type="entry name" value="LIPOXYGENASE_3"/>
    <property type="match status" value="1"/>
</dbReference>
<keyword evidence="2" id="KW-1185">Reference proteome</keyword>
<dbReference type="Gene3D" id="1.20.245.10">
    <property type="entry name" value="Lipoxygenase-1, Domain 5"/>
    <property type="match status" value="1"/>
</dbReference>
<dbReference type="EMBL" id="CACRXK020026876">
    <property type="protein sequence ID" value="CAB4040501.1"/>
    <property type="molecule type" value="Genomic_DNA"/>
</dbReference>
<comment type="caution">
    <text evidence="1">The sequence shown here is derived from an EMBL/GenBank/DDBJ whole genome shotgun (WGS) entry which is preliminary data.</text>
</comment>
<dbReference type="GO" id="GO:0034440">
    <property type="term" value="P:lipid oxidation"/>
    <property type="evidence" value="ECO:0007669"/>
    <property type="project" value="InterPro"/>
</dbReference>
<dbReference type="Pfam" id="PF00305">
    <property type="entry name" value="Lipoxygenase"/>
    <property type="match status" value="1"/>
</dbReference>
<evidence type="ECO:0000313" key="2">
    <source>
        <dbReference type="Proteomes" id="UP001152795"/>
    </source>
</evidence>
<dbReference type="GO" id="GO:0016702">
    <property type="term" value="F:oxidoreductase activity, acting on single donors with incorporation of molecular oxygen, incorporation of two atoms of oxygen"/>
    <property type="evidence" value="ECO:0007669"/>
    <property type="project" value="InterPro"/>
</dbReference>
<gene>
    <name evidence="1" type="ORF">PACLA_8A021615</name>
</gene>
<protein>
    <submittedName>
        <fullName evidence="1">Arachidonate 5-lipoxygenase-like</fullName>
    </submittedName>
</protein>